<sequence length="29" mass="3280">MEQSEVTGMVSFGCNVLVWRASVISHQHF</sequence>
<dbReference type="EnsemblPlants" id="KQL24920">
    <property type="protein sequence ID" value="KQL24920"/>
    <property type="gene ID" value="SETIT_033576mg"/>
</dbReference>
<accession>K4A3X3</accession>
<dbReference type="EMBL" id="AGNK02001149">
    <property type="status" value="NOT_ANNOTATED_CDS"/>
    <property type="molecule type" value="Genomic_DNA"/>
</dbReference>
<proteinExistence type="predicted"/>
<dbReference type="InParanoid" id="K4A3X3"/>
<dbReference type="AlphaFoldDB" id="K4A3X3"/>
<organism evidence="1 2">
    <name type="scientific">Setaria italica</name>
    <name type="common">Foxtail millet</name>
    <name type="synonym">Panicum italicum</name>
    <dbReference type="NCBI Taxonomy" id="4555"/>
    <lineage>
        <taxon>Eukaryota</taxon>
        <taxon>Viridiplantae</taxon>
        <taxon>Streptophyta</taxon>
        <taxon>Embryophyta</taxon>
        <taxon>Tracheophyta</taxon>
        <taxon>Spermatophyta</taxon>
        <taxon>Magnoliopsida</taxon>
        <taxon>Liliopsida</taxon>
        <taxon>Poales</taxon>
        <taxon>Poaceae</taxon>
        <taxon>PACMAD clade</taxon>
        <taxon>Panicoideae</taxon>
        <taxon>Panicodae</taxon>
        <taxon>Paniceae</taxon>
        <taxon>Cenchrinae</taxon>
        <taxon>Setaria</taxon>
    </lineage>
</organism>
<reference evidence="2" key="1">
    <citation type="journal article" date="2012" name="Nat. Biotechnol.">
        <title>Reference genome sequence of the model plant Setaria.</title>
        <authorList>
            <person name="Bennetzen J.L."/>
            <person name="Schmutz J."/>
            <person name="Wang H."/>
            <person name="Percifield R."/>
            <person name="Hawkins J."/>
            <person name="Pontaroli A.C."/>
            <person name="Estep M."/>
            <person name="Feng L."/>
            <person name="Vaughn J.N."/>
            <person name="Grimwood J."/>
            <person name="Jenkins J."/>
            <person name="Barry K."/>
            <person name="Lindquist E."/>
            <person name="Hellsten U."/>
            <person name="Deshpande S."/>
            <person name="Wang X."/>
            <person name="Wu X."/>
            <person name="Mitros T."/>
            <person name="Triplett J."/>
            <person name="Yang X."/>
            <person name="Ye C.Y."/>
            <person name="Mauro-Herrera M."/>
            <person name="Wang L."/>
            <person name="Li P."/>
            <person name="Sharma M."/>
            <person name="Sharma R."/>
            <person name="Ronald P.C."/>
            <person name="Panaud O."/>
            <person name="Kellogg E.A."/>
            <person name="Brutnell T.P."/>
            <person name="Doust A.N."/>
            <person name="Tuskan G.A."/>
            <person name="Rokhsar D."/>
            <person name="Devos K.M."/>
        </authorList>
    </citation>
    <scope>NUCLEOTIDE SEQUENCE [LARGE SCALE GENOMIC DNA]</scope>
    <source>
        <strain evidence="2">cv. Yugu1</strain>
    </source>
</reference>
<keyword evidence="2" id="KW-1185">Reference proteome</keyword>
<dbReference type="HOGENOM" id="CLU_3411194_0_0_1"/>
<evidence type="ECO:0000313" key="1">
    <source>
        <dbReference type="EnsemblPlants" id="KQL24920"/>
    </source>
</evidence>
<evidence type="ECO:0000313" key="2">
    <source>
        <dbReference type="Proteomes" id="UP000004995"/>
    </source>
</evidence>
<protein>
    <submittedName>
        <fullName evidence="1">Uncharacterized protein</fullName>
    </submittedName>
</protein>
<dbReference type="Gramene" id="KQL24920">
    <property type="protein sequence ID" value="KQL24920"/>
    <property type="gene ID" value="SETIT_033576mg"/>
</dbReference>
<name>K4A3X3_SETIT</name>
<dbReference type="Proteomes" id="UP000004995">
    <property type="component" value="Unassembled WGS sequence"/>
</dbReference>
<reference evidence="1" key="2">
    <citation type="submission" date="2018-08" db="UniProtKB">
        <authorList>
            <consortium name="EnsemblPlants"/>
        </authorList>
    </citation>
    <scope>IDENTIFICATION</scope>
    <source>
        <strain evidence="1">Yugu1</strain>
    </source>
</reference>